<proteinExistence type="predicted"/>
<dbReference type="Gene3D" id="1.25.40.10">
    <property type="entry name" value="Tetratricopeptide repeat domain"/>
    <property type="match status" value="1"/>
</dbReference>
<keyword evidence="3" id="KW-1185">Reference proteome</keyword>
<dbReference type="PANTHER" id="PTHR46455">
    <property type="entry name" value="SET AND MYND DOMAIN CONTAINING, ARTHROPOD-SPECIFIC, MEMBER 4, ISOFORM A"/>
    <property type="match status" value="1"/>
</dbReference>
<evidence type="ECO:0000313" key="2">
    <source>
        <dbReference type="EMBL" id="KAK1120868.1"/>
    </source>
</evidence>
<name>A0AA40KHU8_9HYME</name>
<dbReference type="GO" id="GO:0008170">
    <property type="term" value="F:N-methyltransferase activity"/>
    <property type="evidence" value="ECO:0007669"/>
    <property type="project" value="UniProtKB-ARBA"/>
</dbReference>
<dbReference type="InterPro" id="IPR001214">
    <property type="entry name" value="SET_dom"/>
</dbReference>
<dbReference type="Gene3D" id="2.170.270.10">
    <property type="entry name" value="SET domain"/>
    <property type="match status" value="1"/>
</dbReference>
<dbReference type="InterPro" id="IPR046341">
    <property type="entry name" value="SET_dom_sf"/>
</dbReference>
<dbReference type="GO" id="GO:0008757">
    <property type="term" value="F:S-adenosylmethionine-dependent methyltransferase activity"/>
    <property type="evidence" value="ECO:0007669"/>
    <property type="project" value="UniProtKB-ARBA"/>
</dbReference>
<dbReference type="InterPro" id="IPR053010">
    <property type="entry name" value="SET_SmydA-8"/>
</dbReference>
<dbReference type="Proteomes" id="UP001177670">
    <property type="component" value="Unassembled WGS sequence"/>
</dbReference>
<gene>
    <name evidence="2" type="ORF">K0M31_011068</name>
</gene>
<protein>
    <recommendedName>
        <fullName evidence="1">SET domain-containing protein</fullName>
    </recommendedName>
</protein>
<dbReference type="EMBL" id="JAHYIQ010000029">
    <property type="protein sequence ID" value="KAK1120868.1"/>
    <property type="molecule type" value="Genomic_DNA"/>
</dbReference>
<dbReference type="SUPFAM" id="SSF82199">
    <property type="entry name" value="SET domain"/>
    <property type="match status" value="1"/>
</dbReference>
<evidence type="ECO:0000259" key="1">
    <source>
        <dbReference type="PROSITE" id="PS50280"/>
    </source>
</evidence>
<reference evidence="2" key="1">
    <citation type="submission" date="2021-10" db="EMBL/GenBank/DDBJ databases">
        <title>Melipona bicolor Genome sequencing and assembly.</title>
        <authorList>
            <person name="Araujo N.S."/>
            <person name="Arias M.C."/>
        </authorList>
    </citation>
    <scope>NUCLEOTIDE SEQUENCE</scope>
    <source>
        <strain evidence="2">USP_2M_L1-L4_2017</strain>
        <tissue evidence="2">Whole body</tissue>
    </source>
</reference>
<dbReference type="PANTHER" id="PTHR46455:SF6">
    <property type="entry name" value="RE22408P-RELATED"/>
    <property type="match status" value="1"/>
</dbReference>
<comment type="caution">
    <text evidence="2">The sequence shown here is derived from an EMBL/GenBank/DDBJ whole genome shotgun (WGS) entry which is preliminary data.</text>
</comment>
<evidence type="ECO:0000313" key="3">
    <source>
        <dbReference type="Proteomes" id="UP001177670"/>
    </source>
</evidence>
<organism evidence="2 3">
    <name type="scientific">Melipona bicolor</name>
    <dbReference type="NCBI Taxonomy" id="60889"/>
    <lineage>
        <taxon>Eukaryota</taxon>
        <taxon>Metazoa</taxon>
        <taxon>Ecdysozoa</taxon>
        <taxon>Arthropoda</taxon>
        <taxon>Hexapoda</taxon>
        <taxon>Insecta</taxon>
        <taxon>Pterygota</taxon>
        <taxon>Neoptera</taxon>
        <taxon>Endopterygota</taxon>
        <taxon>Hymenoptera</taxon>
        <taxon>Apocrita</taxon>
        <taxon>Aculeata</taxon>
        <taxon>Apoidea</taxon>
        <taxon>Anthophila</taxon>
        <taxon>Apidae</taxon>
        <taxon>Melipona</taxon>
    </lineage>
</organism>
<sequence>MEDTKSIAVPTLKYKVDYSEKLGRYLQATTDLQPGEVIFREEPIIVGPIISNKNLEHSRYHTPDECELFKTNKDQLQLALSCLTGTLLILRIWLLKKRDPKLWERVKSMEAHLDKRRDTEVWEHREIHIVAMLKSLDLVPGDDPSVSEVLQLMCGIVDVNSLELRPPGPKEGLYLRGLFMEASLLSHNCRGNLYLTTDNNFKLTVHASVPIKKGDTICFNYSTPLLGALARRQHLKMTKYFECDCSVCSDRYEMESYISSILCPRCKKGYMGIEDPLTKFPYKTKWICNKCEHRMGGCLIKTTLDLCKSLIEKVDNQDAKELEILRRKLLNTLHRNHYLILLVKQKLLTIYRLEATKSYPKKRFMENMLDVCKEMYELLEIIEPGISRFKAIILYEWHLPIVWLTNRAHSREQISTMELIPRLEDGASILKKSLTILLLESPDTPEGKLARKGLQKLKTLNTLIADAKALSKFENLTIHGRRKLHKI</sequence>
<dbReference type="Pfam" id="PF00856">
    <property type="entry name" value="SET"/>
    <property type="match status" value="1"/>
</dbReference>
<dbReference type="GO" id="GO:0008276">
    <property type="term" value="F:protein methyltransferase activity"/>
    <property type="evidence" value="ECO:0007669"/>
    <property type="project" value="UniProtKB-ARBA"/>
</dbReference>
<dbReference type="CDD" id="cd20071">
    <property type="entry name" value="SET_SMYD"/>
    <property type="match status" value="1"/>
</dbReference>
<dbReference type="InterPro" id="IPR011990">
    <property type="entry name" value="TPR-like_helical_dom_sf"/>
</dbReference>
<feature type="domain" description="SET" evidence="1">
    <location>
        <begin position="10"/>
        <end position="222"/>
    </location>
</feature>
<accession>A0AA40KHU8</accession>
<dbReference type="PROSITE" id="PS50280">
    <property type="entry name" value="SET"/>
    <property type="match status" value="1"/>
</dbReference>
<dbReference type="AlphaFoldDB" id="A0AA40KHU8"/>